<accession>A0A6A6FIR2</accession>
<dbReference type="GO" id="GO:0006338">
    <property type="term" value="P:chromatin remodeling"/>
    <property type="evidence" value="ECO:0007669"/>
    <property type="project" value="UniProtKB-ARBA"/>
</dbReference>
<dbReference type="InterPro" id="IPR000571">
    <property type="entry name" value="Znf_CCCH"/>
</dbReference>
<feature type="compositionally biased region" description="Basic and acidic residues" evidence="5">
    <location>
        <begin position="221"/>
        <end position="240"/>
    </location>
</feature>
<protein>
    <recommendedName>
        <fullName evidence="10">Chromo domain-containing protein</fullName>
    </recommendedName>
</protein>
<feature type="region of interest" description="Disordered" evidence="5">
    <location>
        <begin position="374"/>
        <end position="470"/>
    </location>
</feature>
<comment type="subcellular location">
    <subcellularLocation>
        <location evidence="1">Nucleus</location>
    </subcellularLocation>
</comment>
<reference evidence="8" key="1">
    <citation type="journal article" date="2020" name="Stud. Mycol.">
        <title>101 Dothideomycetes genomes: a test case for predicting lifestyles and emergence of pathogens.</title>
        <authorList>
            <person name="Haridas S."/>
            <person name="Albert R."/>
            <person name="Binder M."/>
            <person name="Bloem J."/>
            <person name="Labutti K."/>
            <person name="Salamov A."/>
            <person name="Andreopoulos B."/>
            <person name="Baker S."/>
            <person name="Barry K."/>
            <person name="Bills G."/>
            <person name="Bluhm B."/>
            <person name="Cannon C."/>
            <person name="Castanera R."/>
            <person name="Culley D."/>
            <person name="Daum C."/>
            <person name="Ezra D."/>
            <person name="Gonzalez J."/>
            <person name="Henrissat B."/>
            <person name="Kuo A."/>
            <person name="Liang C."/>
            <person name="Lipzen A."/>
            <person name="Lutzoni F."/>
            <person name="Magnuson J."/>
            <person name="Mondo S."/>
            <person name="Nolan M."/>
            <person name="Ohm R."/>
            <person name="Pangilinan J."/>
            <person name="Park H.-J."/>
            <person name="Ramirez L."/>
            <person name="Alfaro M."/>
            <person name="Sun H."/>
            <person name="Tritt A."/>
            <person name="Yoshinaga Y."/>
            <person name="Zwiers L.-H."/>
            <person name="Turgeon B."/>
            <person name="Goodwin S."/>
            <person name="Spatafora J."/>
            <person name="Crous P."/>
            <person name="Grigoriev I."/>
        </authorList>
    </citation>
    <scope>NUCLEOTIDE SEQUENCE</scope>
    <source>
        <strain evidence="8">SCOH1-5</strain>
    </source>
</reference>
<feature type="compositionally biased region" description="Acidic residues" evidence="5">
    <location>
        <begin position="131"/>
        <end position="155"/>
    </location>
</feature>
<feature type="zinc finger region" description="C3H1-type" evidence="4">
    <location>
        <begin position="467"/>
        <end position="495"/>
    </location>
</feature>
<dbReference type="SUPFAM" id="SSF54160">
    <property type="entry name" value="Chromo domain-like"/>
    <property type="match status" value="1"/>
</dbReference>
<feature type="compositionally biased region" description="Polar residues" evidence="5">
    <location>
        <begin position="430"/>
        <end position="463"/>
    </location>
</feature>
<dbReference type="InterPro" id="IPR000953">
    <property type="entry name" value="Chromo/chromo_shadow_dom"/>
</dbReference>
<evidence type="ECO:0000259" key="6">
    <source>
        <dbReference type="PROSITE" id="PS50013"/>
    </source>
</evidence>
<dbReference type="Proteomes" id="UP000799539">
    <property type="component" value="Unassembled WGS sequence"/>
</dbReference>
<feature type="compositionally biased region" description="Low complexity" evidence="5">
    <location>
        <begin position="191"/>
        <end position="207"/>
    </location>
</feature>
<dbReference type="EMBL" id="ML992671">
    <property type="protein sequence ID" value="KAF2213118.1"/>
    <property type="molecule type" value="Genomic_DNA"/>
</dbReference>
<dbReference type="OrthoDB" id="1918685at2759"/>
<feature type="region of interest" description="Disordered" evidence="5">
    <location>
        <begin position="104"/>
        <end position="307"/>
    </location>
</feature>
<evidence type="ECO:0000256" key="4">
    <source>
        <dbReference type="PROSITE-ProRule" id="PRU00723"/>
    </source>
</evidence>
<dbReference type="Gene3D" id="4.10.1000.10">
    <property type="entry name" value="Zinc finger, CCCH-type"/>
    <property type="match status" value="1"/>
</dbReference>
<dbReference type="PROSITE" id="PS00598">
    <property type="entry name" value="CHROMO_1"/>
    <property type="match status" value="1"/>
</dbReference>
<keyword evidence="4" id="KW-0479">Metal-binding</keyword>
<evidence type="ECO:0000256" key="3">
    <source>
        <dbReference type="ARBA" id="ARBA00023242"/>
    </source>
</evidence>
<evidence type="ECO:0000256" key="2">
    <source>
        <dbReference type="ARBA" id="ARBA00011353"/>
    </source>
</evidence>
<feature type="domain" description="C3H1-type" evidence="7">
    <location>
        <begin position="467"/>
        <end position="495"/>
    </location>
</feature>
<feature type="compositionally biased region" description="Basic and acidic residues" evidence="5">
    <location>
        <begin position="608"/>
        <end position="617"/>
    </location>
</feature>
<evidence type="ECO:0000256" key="5">
    <source>
        <dbReference type="SAM" id="MobiDB-lite"/>
    </source>
</evidence>
<dbReference type="Gene3D" id="2.40.50.40">
    <property type="match status" value="1"/>
</dbReference>
<feature type="compositionally biased region" description="Polar residues" evidence="5">
    <location>
        <begin position="159"/>
        <end position="168"/>
    </location>
</feature>
<gene>
    <name evidence="8" type="ORF">CERZMDRAFT_105863</name>
</gene>
<feature type="domain" description="Chromo" evidence="6">
    <location>
        <begin position="31"/>
        <end position="89"/>
    </location>
</feature>
<dbReference type="AlphaFoldDB" id="A0A6A6FIR2"/>
<feature type="compositionally biased region" description="Basic residues" evidence="5">
    <location>
        <begin position="175"/>
        <end position="185"/>
    </location>
</feature>
<dbReference type="InterPro" id="IPR016197">
    <property type="entry name" value="Chromo-like_dom_sf"/>
</dbReference>
<proteinExistence type="predicted"/>
<dbReference type="GO" id="GO:0008270">
    <property type="term" value="F:zinc ion binding"/>
    <property type="evidence" value="ECO:0007669"/>
    <property type="project" value="UniProtKB-KW"/>
</dbReference>
<feature type="region of interest" description="Disordered" evidence="5">
    <location>
        <begin position="575"/>
        <end position="617"/>
    </location>
</feature>
<dbReference type="InterPro" id="IPR023780">
    <property type="entry name" value="Chromo_domain"/>
</dbReference>
<keyword evidence="9" id="KW-1185">Reference proteome</keyword>
<dbReference type="PROSITE" id="PS50103">
    <property type="entry name" value="ZF_C3H1"/>
    <property type="match status" value="2"/>
</dbReference>
<organism evidence="8 9">
    <name type="scientific">Cercospora zeae-maydis SCOH1-5</name>
    <dbReference type="NCBI Taxonomy" id="717836"/>
    <lineage>
        <taxon>Eukaryota</taxon>
        <taxon>Fungi</taxon>
        <taxon>Dikarya</taxon>
        <taxon>Ascomycota</taxon>
        <taxon>Pezizomycotina</taxon>
        <taxon>Dothideomycetes</taxon>
        <taxon>Dothideomycetidae</taxon>
        <taxon>Mycosphaerellales</taxon>
        <taxon>Mycosphaerellaceae</taxon>
        <taxon>Cercospora</taxon>
    </lineage>
</organism>
<dbReference type="InterPro" id="IPR023779">
    <property type="entry name" value="Chromodomain_CS"/>
</dbReference>
<dbReference type="Pfam" id="PF00385">
    <property type="entry name" value="Chromo"/>
    <property type="match status" value="1"/>
</dbReference>
<dbReference type="SMART" id="SM00298">
    <property type="entry name" value="CHROMO"/>
    <property type="match status" value="1"/>
</dbReference>
<keyword evidence="4" id="KW-0863">Zinc-finger</keyword>
<evidence type="ECO:0000313" key="8">
    <source>
        <dbReference type="EMBL" id="KAF2213118.1"/>
    </source>
</evidence>
<evidence type="ECO:0000313" key="9">
    <source>
        <dbReference type="Proteomes" id="UP000799539"/>
    </source>
</evidence>
<name>A0A6A6FIR2_9PEZI</name>
<feature type="zinc finger region" description="C3H1-type" evidence="4">
    <location>
        <begin position="620"/>
        <end position="648"/>
    </location>
</feature>
<dbReference type="PROSITE" id="PS50013">
    <property type="entry name" value="CHROMO_2"/>
    <property type="match status" value="1"/>
</dbReference>
<feature type="region of interest" description="Disordered" evidence="5">
    <location>
        <begin position="1"/>
        <end position="30"/>
    </location>
</feature>
<feature type="compositionally biased region" description="Basic residues" evidence="5">
    <location>
        <begin position="111"/>
        <end position="124"/>
    </location>
</feature>
<dbReference type="SMART" id="SM00356">
    <property type="entry name" value="ZnF_C3H1"/>
    <property type="match status" value="3"/>
</dbReference>
<evidence type="ECO:0000256" key="1">
    <source>
        <dbReference type="ARBA" id="ARBA00004123"/>
    </source>
</evidence>
<keyword evidence="3" id="KW-0539">Nucleus</keyword>
<evidence type="ECO:0008006" key="10">
    <source>
        <dbReference type="Google" id="ProtNLM"/>
    </source>
</evidence>
<evidence type="ECO:0000259" key="7">
    <source>
        <dbReference type="PROSITE" id="PS50103"/>
    </source>
</evidence>
<comment type="subunit">
    <text evidence="2">Component of the NuA4 histone acetyltransferase complex.</text>
</comment>
<dbReference type="GO" id="GO:0005634">
    <property type="term" value="C:nucleus"/>
    <property type="evidence" value="ECO:0007669"/>
    <property type="project" value="UniProtKB-SubCell"/>
</dbReference>
<feature type="domain" description="C3H1-type" evidence="7">
    <location>
        <begin position="620"/>
        <end position="648"/>
    </location>
</feature>
<sequence length="1251" mass="139478">MVHSKLFDDESSDEDSIRTDYTTEDDPDKEYPIDRILDYDKELEKYLIKWTGYPIQEATWEPVDGLPPNDSEIWAEWRQFLQDVEQGKRDTFDRADWNRRWQAHRAEKNQRRARRNVKRRRKNLWTRPDTVEEEEEQQLANEASDEEEDVSEDEPLASKATTVRTGLQQPIPRKGVAHKLKRARSKQQNESASSEDSSSSDSGTSRDSLVDELASRRLHRQLPEKKIRNPQKEAVRDRPHSAAAKSPKRPRLASESTRRPPQPENERIQAYRQSQESAAVVPGEAGSARKIVSDHANQNAPTARAKKSRNIMLNWAVDKKKRGRVPAPASLSHDGTQPRFQNLAMQNAVRKYSRMEAAPDINALDTVYPKSGEVTRASMSSTDRAATRADSGVGGQAPPGLSSNQPHAESGSIDSVYARRSPPPDARRTPSLSTSKASNVPGNIGTSEQSITAPRNSGITSENVPDRQPRHPCRYWVDGSCRFSADECPNPHFYPAGDAKKIDGAVAARLRLPPKSWPYRTHQLTCHFWRRNGKCVQDRYCVYAHGGADFDAPPPGVTIEDARASKEAYVARNAGPWTEVSPSTDHAVAQPPSLKEGQQYEPMSSDPQKSRSPAEGHKMPPGLLTCYFWRTREMCTKGDSCMFAHRDTGLDAAAPGMFGKMLKPAVFPASSAGHPNLESIAEYKRSAGAQSAEIPQSLTGRMSFGAIPQSGAPQVPAPSTIPQLSSEIMMSPTHLVASPSDAMPNEATRPSDGWKAPWQTNDESAAQVVLSATLKLYHAGDERPYQIRSKFEMIGDRSFTRMFGSDPVVRAEQAMLSSDVRSVLWEKIEHSTEGAVGFLHLDVAEEHEMASLAEICKLNDCVIIATVSKSSSTILIYPSDAEPWKFLNVAGMPSGSASLKFCAFNGCSDLQTKAHSTDTSAAVEAQSPHSILGRDLAHLDVECVFAKSFEAVFLMIPSIHGVLLEVYRQLFSRMKWKVYHYETAGAWEYFRRKYTAGVLLVHTDVPLWQVPSLSDWYSQATVTFTVGLDGTSAILEDRRPVFECSRILPLGSAVFLTDDLLVYHPEKAIEIIQTFLDANSSKPEGGESNKLVARPGVKQFLVKKFIDCEKPQEPWLRLYGAICDLCPPEDEDSEEFPNPLPVSNLISIHPGLLPSFEGLWEKDEAASTDLMVDWFAGWALLNASRFRRFVVCYLPKDMSANGDPRATLNQDVHSRGWAEKYQHVSISTPEKVLEKNIRPQKRRGPLRTWTK</sequence>
<keyword evidence="4" id="KW-0862">Zinc</keyword>